<dbReference type="Proteomes" id="UP000283492">
    <property type="component" value="Unassembled WGS sequence"/>
</dbReference>
<protein>
    <submittedName>
        <fullName evidence="1">Uncharacterized protein</fullName>
    </submittedName>
</protein>
<dbReference type="EMBL" id="QSFX01000020">
    <property type="protein sequence ID" value="RHA87433.1"/>
    <property type="molecule type" value="Genomic_DNA"/>
</dbReference>
<gene>
    <name evidence="1" type="ORF">DW914_11405</name>
</gene>
<organism evidence="1 2">
    <name type="scientific">Roseburia inulinivorans</name>
    <dbReference type="NCBI Taxonomy" id="360807"/>
    <lineage>
        <taxon>Bacteria</taxon>
        <taxon>Bacillati</taxon>
        <taxon>Bacillota</taxon>
        <taxon>Clostridia</taxon>
        <taxon>Lachnospirales</taxon>
        <taxon>Lachnospiraceae</taxon>
        <taxon>Roseburia</taxon>
    </lineage>
</organism>
<name>A0A3R6EUK7_9FIRM</name>
<sequence>MKIEFGLTEKELQEIRKLRVQASLAVGDFQEKEDTGSLTEQEKKEYSDMIWLEVLLNRIETLADNQKAFNDRKNIYIERHPYRPLPEAEKQGLTEEEIFRKEYGLYTDFVYHRKWVEKFKEIYGREPKPL</sequence>
<dbReference type="RefSeq" id="WP_147350242.1">
    <property type="nucleotide sequence ID" value="NZ_CABJFX010000020.1"/>
</dbReference>
<dbReference type="AlphaFoldDB" id="A0A3R6EUK7"/>
<accession>A0A3R6EUK7</accession>
<evidence type="ECO:0000313" key="2">
    <source>
        <dbReference type="Proteomes" id="UP000283492"/>
    </source>
</evidence>
<reference evidence="1 2" key="1">
    <citation type="submission" date="2018-08" db="EMBL/GenBank/DDBJ databases">
        <title>A genome reference for cultivated species of the human gut microbiota.</title>
        <authorList>
            <person name="Zou Y."/>
            <person name="Xue W."/>
            <person name="Luo G."/>
        </authorList>
    </citation>
    <scope>NUCLEOTIDE SEQUENCE [LARGE SCALE GENOMIC DNA]</scope>
    <source>
        <strain evidence="1 2">AM42-1AC</strain>
    </source>
</reference>
<evidence type="ECO:0000313" key="1">
    <source>
        <dbReference type="EMBL" id="RHA87433.1"/>
    </source>
</evidence>
<proteinExistence type="predicted"/>
<comment type="caution">
    <text evidence="1">The sequence shown here is derived from an EMBL/GenBank/DDBJ whole genome shotgun (WGS) entry which is preliminary data.</text>
</comment>